<feature type="domain" description="Major facilitator superfamily (MFS) profile" evidence="8">
    <location>
        <begin position="26"/>
        <end position="398"/>
    </location>
</feature>
<keyword evidence="5 7" id="KW-0472">Membrane</keyword>
<dbReference type="PANTHER" id="PTHR23501:SF191">
    <property type="entry name" value="VACUOLAR BASIC AMINO ACID TRANSPORTER 4"/>
    <property type="match status" value="1"/>
</dbReference>
<feature type="transmembrane region" description="Helical" evidence="7">
    <location>
        <begin position="255"/>
        <end position="275"/>
    </location>
</feature>
<keyword evidence="10" id="KW-1185">Reference proteome</keyword>
<dbReference type="Gene3D" id="1.20.1250.20">
    <property type="entry name" value="MFS general substrate transporter like domains"/>
    <property type="match status" value="1"/>
</dbReference>
<accession>A0A7K3W9Z0</accession>
<dbReference type="PRINTS" id="PR01035">
    <property type="entry name" value="TCRTETA"/>
</dbReference>
<evidence type="ECO:0000256" key="1">
    <source>
        <dbReference type="ARBA" id="ARBA00004429"/>
    </source>
</evidence>
<protein>
    <submittedName>
        <fullName evidence="9">MFS transporter</fullName>
    </submittedName>
</protein>
<feature type="compositionally biased region" description="Low complexity" evidence="6">
    <location>
        <begin position="1"/>
        <end position="18"/>
    </location>
</feature>
<comment type="subcellular location">
    <subcellularLocation>
        <location evidence="1">Cell inner membrane</location>
        <topology evidence="1">Multi-pass membrane protein</topology>
    </subcellularLocation>
</comment>
<organism evidence="9 10">
    <name type="scientific">Goekera deserti</name>
    <dbReference type="NCBI Taxonomy" id="2497753"/>
    <lineage>
        <taxon>Bacteria</taxon>
        <taxon>Bacillati</taxon>
        <taxon>Actinomycetota</taxon>
        <taxon>Actinomycetes</taxon>
        <taxon>Geodermatophilales</taxon>
        <taxon>Geodermatophilaceae</taxon>
        <taxon>Goekera</taxon>
    </lineage>
</organism>
<feature type="transmembrane region" description="Helical" evidence="7">
    <location>
        <begin position="306"/>
        <end position="332"/>
    </location>
</feature>
<dbReference type="InterPro" id="IPR020846">
    <property type="entry name" value="MFS_dom"/>
</dbReference>
<dbReference type="SUPFAM" id="SSF103473">
    <property type="entry name" value="MFS general substrate transporter"/>
    <property type="match status" value="1"/>
</dbReference>
<proteinExistence type="predicted"/>
<evidence type="ECO:0000313" key="9">
    <source>
        <dbReference type="EMBL" id="NEL53261.1"/>
    </source>
</evidence>
<dbReference type="PROSITE" id="PS50850">
    <property type="entry name" value="MFS"/>
    <property type="match status" value="1"/>
</dbReference>
<dbReference type="EMBL" id="JAAGWK010000009">
    <property type="protein sequence ID" value="NEL53261.1"/>
    <property type="molecule type" value="Genomic_DNA"/>
</dbReference>
<feature type="transmembrane region" description="Helical" evidence="7">
    <location>
        <begin position="184"/>
        <end position="202"/>
    </location>
</feature>
<keyword evidence="2" id="KW-0813">Transport</keyword>
<reference evidence="9 10" key="1">
    <citation type="submission" date="2020-02" db="EMBL/GenBank/DDBJ databases">
        <title>The whole genome sequence of CPCC 205119.</title>
        <authorList>
            <person name="Jiang Z."/>
        </authorList>
    </citation>
    <scope>NUCLEOTIDE SEQUENCE [LARGE SCALE GENOMIC DNA]</scope>
    <source>
        <strain evidence="9 10">CPCC 205119</strain>
    </source>
</reference>
<feature type="transmembrane region" description="Helical" evidence="7">
    <location>
        <begin position="119"/>
        <end position="141"/>
    </location>
</feature>
<dbReference type="InterPro" id="IPR036259">
    <property type="entry name" value="MFS_trans_sf"/>
</dbReference>
<feature type="transmembrane region" description="Helical" evidence="7">
    <location>
        <begin position="222"/>
        <end position="243"/>
    </location>
</feature>
<evidence type="ECO:0000256" key="5">
    <source>
        <dbReference type="ARBA" id="ARBA00023136"/>
    </source>
</evidence>
<dbReference type="Pfam" id="PF07690">
    <property type="entry name" value="MFS_1"/>
    <property type="match status" value="2"/>
</dbReference>
<keyword evidence="3 7" id="KW-0812">Transmembrane</keyword>
<dbReference type="Proteomes" id="UP000470470">
    <property type="component" value="Unassembled WGS sequence"/>
</dbReference>
<feature type="transmembrane region" description="Helical" evidence="7">
    <location>
        <begin position="371"/>
        <end position="393"/>
    </location>
</feature>
<feature type="region of interest" description="Disordered" evidence="6">
    <location>
        <begin position="1"/>
        <end position="20"/>
    </location>
</feature>
<feature type="transmembrane region" description="Helical" evidence="7">
    <location>
        <begin position="344"/>
        <end position="365"/>
    </location>
</feature>
<evidence type="ECO:0000259" key="8">
    <source>
        <dbReference type="PROSITE" id="PS50850"/>
    </source>
</evidence>
<sequence>MTASGTATPSPTPASAPTERTPGRAQVVLLLALSCLSVLGAVLIAPVQPAITDAFAGNPDVELLVPVSLTVPALMIGLIAPVAGRFVDKFGRVRLLTGALVAYSVFGTAPLYLGSLEAIVASRALVGIAEAVIMTCVTTLIADYWSGTRRNRYLGLQTVITGVSAIFFIGLGGALGESSWRAPFVLYAVGIVAAVLVPLLLWQPAPRPAGPLVPVDLRRLAAPLAVSFVGGAVFFTPIVELSFKLEDVGVTSTGVIGAISAAAAIATAVGAATFARVAARGPAVLLPAALGTAGVGIAVMGVGGSIAVVALGGVIASAGTGLLLPTLLTWAVSSLPYEQRGRGTGFWTGSLFIGQFLCPVFILAVSGLLGGLSGALVVMAVISLALAAAVLVLRPATPEALVD</sequence>
<dbReference type="InterPro" id="IPR001958">
    <property type="entry name" value="Tet-R_TetA/multi-R_MdtG-like"/>
</dbReference>
<dbReference type="InterPro" id="IPR011701">
    <property type="entry name" value="MFS"/>
</dbReference>
<evidence type="ECO:0000256" key="6">
    <source>
        <dbReference type="SAM" id="MobiDB-lite"/>
    </source>
</evidence>
<feature type="transmembrane region" description="Helical" evidence="7">
    <location>
        <begin position="63"/>
        <end position="83"/>
    </location>
</feature>
<evidence type="ECO:0000256" key="3">
    <source>
        <dbReference type="ARBA" id="ARBA00022692"/>
    </source>
</evidence>
<evidence type="ECO:0000256" key="2">
    <source>
        <dbReference type="ARBA" id="ARBA00022448"/>
    </source>
</evidence>
<evidence type="ECO:0000256" key="4">
    <source>
        <dbReference type="ARBA" id="ARBA00022989"/>
    </source>
</evidence>
<dbReference type="GO" id="GO:0022857">
    <property type="term" value="F:transmembrane transporter activity"/>
    <property type="evidence" value="ECO:0007669"/>
    <property type="project" value="InterPro"/>
</dbReference>
<dbReference type="PANTHER" id="PTHR23501">
    <property type="entry name" value="MAJOR FACILITATOR SUPERFAMILY"/>
    <property type="match status" value="1"/>
</dbReference>
<dbReference type="GO" id="GO:0005886">
    <property type="term" value="C:plasma membrane"/>
    <property type="evidence" value="ECO:0007669"/>
    <property type="project" value="UniProtKB-SubCell"/>
</dbReference>
<gene>
    <name evidence="9" type="ORF">G1H19_04440</name>
</gene>
<dbReference type="AlphaFoldDB" id="A0A7K3W9Z0"/>
<dbReference type="CDD" id="cd17473">
    <property type="entry name" value="MFS_arabinose_efflux_permease_like"/>
    <property type="match status" value="1"/>
</dbReference>
<feature type="transmembrane region" description="Helical" evidence="7">
    <location>
        <begin position="282"/>
        <end position="300"/>
    </location>
</feature>
<evidence type="ECO:0000256" key="7">
    <source>
        <dbReference type="SAM" id="Phobius"/>
    </source>
</evidence>
<feature type="transmembrane region" description="Helical" evidence="7">
    <location>
        <begin position="153"/>
        <end position="172"/>
    </location>
</feature>
<comment type="caution">
    <text evidence="9">The sequence shown here is derived from an EMBL/GenBank/DDBJ whole genome shotgun (WGS) entry which is preliminary data.</text>
</comment>
<evidence type="ECO:0000313" key="10">
    <source>
        <dbReference type="Proteomes" id="UP000470470"/>
    </source>
</evidence>
<keyword evidence="4 7" id="KW-1133">Transmembrane helix</keyword>
<feature type="transmembrane region" description="Helical" evidence="7">
    <location>
        <begin position="27"/>
        <end position="51"/>
    </location>
</feature>
<name>A0A7K3W9Z0_9ACTN</name>
<feature type="transmembrane region" description="Helical" evidence="7">
    <location>
        <begin position="95"/>
        <end position="113"/>
    </location>
</feature>